<reference evidence="1 2" key="1">
    <citation type="submission" date="2023-10" db="EMBL/GenBank/DDBJ databases">
        <title>Clonality and diversity in the soft rot Dickeya solani phytopathogen.</title>
        <authorList>
            <person name="Pedron J."/>
            <person name="Van Gijisegem F."/>
            <person name="Portier P."/>
            <person name="Taghouti G."/>
        </authorList>
    </citation>
    <scope>NUCLEOTIDE SEQUENCE [LARGE SCALE GENOMIC DNA]</scope>
    <source>
        <strain evidence="1 2">FVG2-MFV017-A9</strain>
    </source>
</reference>
<evidence type="ECO:0000313" key="1">
    <source>
        <dbReference type="EMBL" id="MDV7044170.1"/>
    </source>
</evidence>
<evidence type="ECO:0000313" key="2">
    <source>
        <dbReference type="Proteomes" id="UP001187868"/>
    </source>
</evidence>
<gene>
    <name evidence="1" type="ORF">RUJ08_18730</name>
</gene>
<dbReference type="RefSeq" id="WP_317691484.1">
    <property type="nucleotide sequence ID" value="NZ_CP104920.1"/>
</dbReference>
<organism evidence="1 2">
    <name type="scientific">Dickeya solani</name>
    <dbReference type="NCBI Taxonomy" id="1089444"/>
    <lineage>
        <taxon>Bacteria</taxon>
        <taxon>Pseudomonadati</taxon>
        <taxon>Pseudomonadota</taxon>
        <taxon>Gammaproteobacteria</taxon>
        <taxon>Enterobacterales</taxon>
        <taxon>Pectobacteriaceae</taxon>
        <taxon>Dickeya</taxon>
    </lineage>
</organism>
<keyword evidence="2" id="KW-1185">Reference proteome</keyword>
<accession>A0ABU4EJD8</accession>
<dbReference type="EMBL" id="JAWLLM010000020">
    <property type="protein sequence ID" value="MDV7044170.1"/>
    <property type="molecule type" value="Genomic_DNA"/>
</dbReference>
<sequence length="84" mass="9204">MNMKLINRAKSPISKQACDCALAAHYNRFGEYGRSKTATRYRVKVARQVVTVEVIATKCSYVSTALDGVRRLSRLPGINAGVTA</sequence>
<name>A0ABU4EJD8_9GAMM</name>
<dbReference type="Pfam" id="PF13269">
    <property type="entry name" value="DUF4060"/>
    <property type="match status" value="1"/>
</dbReference>
<comment type="caution">
    <text evidence="1">The sequence shown here is derived from an EMBL/GenBank/DDBJ whole genome shotgun (WGS) entry which is preliminary data.</text>
</comment>
<dbReference type="Proteomes" id="UP001187868">
    <property type="component" value="Unassembled WGS sequence"/>
</dbReference>
<protein>
    <submittedName>
        <fullName evidence="1">DUF4060 family protein</fullName>
    </submittedName>
</protein>
<proteinExistence type="predicted"/>
<dbReference type="InterPro" id="IPR025135">
    <property type="entry name" value="DUF4060"/>
</dbReference>